<dbReference type="InterPro" id="IPR038765">
    <property type="entry name" value="Papain-like_cys_pep_sf"/>
</dbReference>
<dbReference type="NCBIfam" id="TIGR01557">
    <property type="entry name" value="myb_SHAQKYF"/>
    <property type="match status" value="1"/>
</dbReference>
<evidence type="ECO:0000256" key="4">
    <source>
        <dbReference type="ARBA" id="ARBA00023242"/>
    </source>
</evidence>
<comment type="subcellular location">
    <subcellularLocation>
        <location evidence="1">Nucleus</location>
    </subcellularLocation>
</comment>
<dbReference type="SMART" id="SM00848">
    <property type="entry name" value="Inhibitor_I29"/>
    <property type="match status" value="1"/>
</dbReference>
<accession>A0AA39RG66</accession>
<comment type="caution">
    <text evidence="7">The sequence shown here is derived from an EMBL/GenBank/DDBJ whole genome shotgun (WGS) entry which is preliminary data.</text>
</comment>
<feature type="region of interest" description="Disordered" evidence="5">
    <location>
        <begin position="239"/>
        <end position="267"/>
    </location>
</feature>
<feature type="compositionally biased region" description="Low complexity" evidence="5">
    <location>
        <begin position="348"/>
        <end position="358"/>
    </location>
</feature>
<evidence type="ECO:0000313" key="7">
    <source>
        <dbReference type="EMBL" id="KAK0573241.1"/>
    </source>
</evidence>
<protein>
    <recommendedName>
        <fullName evidence="6">HTH myb-type domain-containing protein</fullName>
    </recommendedName>
</protein>
<dbReference type="Gene3D" id="1.10.287.2250">
    <property type="match status" value="1"/>
</dbReference>
<dbReference type="InterPro" id="IPR013201">
    <property type="entry name" value="Prot_inhib_I29"/>
</dbReference>
<name>A0AA39RG66_ACESA</name>
<organism evidence="7 8">
    <name type="scientific">Acer saccharum</name>
    <name type="common">Sugar maple</name>
    <dbReference type="NCBI Taxonomy" id="4024"/>
    <lineage>
        <taxon>Eukaryota</taxon>
        <taxon>Viridiplantae</taxon>
        <taxon>Streptophyta</taxon>
        <taxon>Embryophyta</taxon>
        <taxon>Tracheophyta</taxon>
        <taxon>Spermatophyta</taxon>
        <taxon>Magnoliopsida</taxon>
        <taxon>eudicotyledons</taxon>
        <taxon>Gunneridae</taxon>
        <taxon>Pentapetalae</taxon>
        <taxon>rosids</taxon>
        <taxon>malvids</taxon>
        <taxon>Sapindales</taxon>
        <taxon>Sapindaceae</taxon>
        <taxon>Hippocastanoideae</taxon>
        <taxon>Acereae</taxon>
        <taxon>Acer</taxon>
    </lineage>
</organism>
<dbReference type="GO" id="GO:0005634">
    <property type="term" value="C:nucleus"/>
    <property type="evidence" value="ECO:0007669"/>
    <property type="project" value="UniProtKB-SubCell"/>
</dbReference>
<feature type="compositionally biased region" description="Basic and acidic residues" evidence="5">
    <location>
        <begin position="406"/>
        <end position="431"/>
    </location>
</feature>
<dbReference type="GO" id="GO:0003677">
    <property type="term" value="F:DNA binding"/>
    <property type="evidence" value="ECO:0007669"/>
    <property type="project" value="InterPro"/>
</dbReference>
<dbReference type="PANTHER" id="PTHR31314">
    <property type="entry name" value="MYB FAMILY TRANSCRIPTION FACTOR PHL7-LIKE"/>
    <property type="match status" value="1"/>
</dbReference>
<dbReference type="InterPro" id="IPR009057">
    <property type="entry name" value="Homeodomain-like_sf"/>
</dbReference>
<evidence type="ECO:0000256" key="3">
    <source>
        <dbReference type="ARBA" id="ARBA00023163"/>
    </source>
</evidence>
<dbReference type="SUPFAM" id="SSF54001">
    <property type="entry name" value="Cysteine proteinases"/>
    <property type="match status" value="1"/>
</dbReference>
<dbReference type="InterPro" id="IPR046955">
    <property type="entry name" value="PHR1-like"/>
</dbReference>
<feature type="domain" description="HTH myb-type" evidence="6">
    <location>
        <begin position="15"/>
        <end position="75"/>
    </location>
</feature>
<feature type="region of interest" description="Disordered" evidence="5">
    <location>
        <begin position="343"/>
        <end position="439"/>
    </location>
</feature>
<keyword evidence="3" id="KW-0804">Transcription</keyword>
<keyword evidence="8" id="KW-1185">Reference proteome</keyword>
<dbReference type="InterPro" id="IPR006447">
    <property type="entry name" value="Myb_dom_plants"/>
</dbReference>
<evidence type="ECO:0000256" key="2">
    <source>
        <dbReference type="ARBA" id="ARBA00023015"/>
    </source>
</evidence>
<dbReference type="PROSITE" id="PS51294">
    <property type="entry name" value="HTH_MYB"/>
    <property type="match status" value="1"/>
</dbReference>
<dbReference type="Pfam" id="PF08246">
    <property type="entry name" value="Inhibitor_I29"/>
    <property type="match status" value="1"/>
</dbReference>
<dbReference type="InterPro" id="IPR001005">
    <property type="entry name" value="SANT/Myb"/>
</dbReference>
<keyword evidence="2" id="KW-0805">Transcription regulation</keyword>
<dbReference type="PANTHER" id="PTHR31314:SF188">
    <property type="entry name" value="TRANSCRIPTION FACTOR KAN2 ISOFORM X1-RELATED"/>
    <property type="match status" value="1"/>
</dbReference>
<dbReference type="EMBL" id="JAUESC010000387">
    <property type="protein sequence ID" value="KAK0573241.1"/>
    <property type="molecule type" value="Genomic_DNA"/>
</dbReference>
<gene>
    <name evidence="7" type="ORF">LWI29_004799</name>
</gene>
<sequence>MGSCGRSGAVRQYIRSKVPRLRWTPELHHCFVQAIERLGGHDKATPKLVLQLMDVKGLTISHVKSHLQMYRSMRSDLGRQEKSSTQQRRQSFEQHDGCVDEVNHEMGFRQPSSEPIKESDSQCIHTNPLPSKRPRIESSTRSSISDQNLQCSQGICDTTVSNPYRFDDYVKKHNKASDQKGIKEDYYGGGGLIRYEQTYSRPPSTTPSFKYSLPQSDILKEVGNGNVREEEDLSLALSLHHPSSQRSNASSTISEMSEAVSSYSSNLDDDEPLIRQVVSSDDGVDDHDLLNAEHHFSVFKSKFEKTYATQKEHNFRFGVFKANLYRAKRHHMLDPSAVHGVTKFSDLTPSPSAATTATGRRTCSNDGDVDAGRARTTATGFQPSSSAHHHHSLQLLGGSSRRRRRCCSDDGDGKSRREAGGCGGGERRRTAETLSPSSLHVRRRRRRRCCTSGVPSPSSLHVRRPVAVVAAPAADLGSQLCWLAELDELLSWWLSWMSWVAELDDVSNFNWLRCNTQHMLSVAPGAGKFFSLIR</sequence>
<evidence type="ECO:0000256" key="5">
    <source>
        <dbReference type="SAM" id="MobiDB-lite"/>
    </source>
</evidence>
<evidence type="ECO:0000259" key="6">
    <source>
        <dbReference type="PROSITE" id="PS51294"/>
    </source>
</evidence>
<dbReference type="GO" id="GO:0003700">
    <property type="term" value="F:DNA-binding transcription factor activity"/>
    <property type="evidence" value="ECO:0007669"/>
    <property type="project" value="InterPro"/>
</dbReference>
<keyword evidence="4" id="KW-0539">Nucleus</keyword>
<feature type="compositionally biased region" description="Low complexity" evidence="5">
    <location>
        <begin position="254"/>
        <end position="265"/>
    </location>
</feature>
<evidence type="ECO:0000313" key="8">
    <source>
        <dbReference type="Proteomes" id="UP001168877"/>
    </source>
</evidence>
<dbReference type="Gene3D" id="1.10.10.60">
    <property type="entry name" value="Homeodomain-like"/>
    <property type="match status" value="1"/>
</dbReference>
<dbReference type="InterPro" id="IPR017930">
    <property type="entry name" value="Myb_dom"/>
</dbReference>
<evidence type="ECO:0000256" key="1">
    <source>
        <dbReference type="ARBA" id="ARBA00004123"/>
    </source>
</evidence>
<reference evidence="7" key="1">
    <citation type="journal article" date="2022" name="Plant J.">
        <title>Strategies of tolerance reflected in two North American maple genomes.</title>
        <authorList>
            <person name="McEvoy S.L."/>
            <person name="Sezen U.U."/>
            <person name="Trouern-Trend A."/>
            <person name="McMahon S.M."/>
            <person name="Schaberg P.G."/>
            <person name="Yang J."/>
            <person name="Wegrzyn J.L."/>
            <person name="Swenson N.G."/>
        </authorList>
    </citation>
    <scope>NUCLEOTIDE SEQUENCE</scope>
    <source>
        <strain evidence="7">NS2018</strain>
    </source>
</reference>
<dbReference type="Pfam" id="PF00249">
    <property type="entry name" value="Myb_DNA-binding"/>
    <property type="match status" value="1"/>
</dbReference>
<dbReference type="FunFam" id="1.10.10.60:FF:000002">
    <property type="entry name" value="Myb family transcription factor"/>
    <property type="match status" value="1"/>
</dbReference>
<proteinExistence type="predicted"/>
<feature type="compositionally biased region" description="Basic and acidic residues" evidence="5">
    <location>
        <begin position="90"/>
        <end position="107"/>
    </location>
</feature>
<dbReference type="AlphaFoldDB" id="A0AA39RG66"/>
<reference evidence="7" key="2">
    <citation type="submission" date="2023-06" db="EMBL/GenBank/DDBJ databases">
        <authorList>
            <person name="Swenson N.G."/>
            <person name="Wegrzyn J.L."/>
            <person name="Mcevoy S.L."/>
        </authorList>
    </citation>
    <scope>NUCLEOTIDE SEQUENCE</scope>
    <source>
        <strain evidence="7">NS2018</strain>
        <tissue evidence="7">Leaf</tissue>
    </source>
</reference>
<feature type="region of interest" description="Disordered" evidence="5">
    <location>
        <begin position="75"/>
        <end position="144"/>
    </location>
</feature>
<dbReference type="Proteomes" id="UP001168877">
    <property type="component" value="Unassembled WGS sequence"/>
</dbReference>
<dbReference type="SUPFAM" id="SSF46689">
    <property type="entry name" value="Homeodomain-like"/>
    <property type="match status" value="1"/>
</dbReference>